<dbReference type="Gene3D" id="3.40.50.300">
    <property type="entry name" value="P-loop containing nucleotide triphosphate hydrolases"/>
    <property type="match status" value="1"/>
</dbReference>
<dbReference type="SMART" id="SM00382">
    <property type="entry name" value="AAA"/>
    <property type="match status" value="1"/>
</dbReference>
<evidence type="ECO:0000256" key="2">
    <source>
        <dbReference type="ARBA" id="ARBA00022741"/>
    </source>
</evidence>
<keyword evidence="2" id="KW-0547">Nucleotide-binding</keyword>
<dbReference type="InterPro" id="IPR003439">
    <property type="entry name" value="ABC_transporter-like_ATP-bd"/>
</dbReference>
<dbReference type="GO" id="GO:0005886">
    <property type="term" value="C:plasma membrane"/>
    <property type="evidence" value="ECO:0007669"/>
    <property type="project" value="TreeGrafter"/>
</dbReference>
<dbReference type="GO" id="GO:0016887">
    <property type="term" value="F:ATP hydrolysis activity"/>
    <property type="evidence" value="ECO:0007669"/>
    <property type="project" value="InterPro"/>
</dbReference>
<dbReference type="GO" id="GO:0005524">
    <property type="term" value="F:ATP binding"/>
    <property type="evidence" value="ECO:0007669"/>
    <property type="project" value="UniProtKB-KW"/>
</dbReference>
<dbReference type="Pfam" id="PF00005">
    <property type="entry name" value="ABC_tran"/>
    <property type="match status" value="1"/>
</dbReference>
<dbReference type="SUPFAM" id="SSF52540">
    <property type="entry name" value="P-loop containing nucleoside triphosphate hydrolases"/>
    <property type="match status" value="1"/>
</dbReference>
<dbReference type="PANTHER" id="PTHR24220:SF689">
    <property type="entry name" value="LIPOPROTEIN-RELEASING SYSTEM ATP-BINDING PROTEIN LOLD"/>
    <property type="match status" value="1"/>
</dbReference>
<evidence type="ECO:0000313" key="6">
    <source>
        <dbReference type="Proteomes" id="UP000291758"/>
    </source>
</evidence>
<gene>
    <name evidence="5" type="ORF">ET495_06850</name>
</gene>
<keyword evidence="6" id="KW-1185">Reference proteome</keyword>
<feature type="domain" description="ABC transporter" evidence="4">
    <location>
        <begin position="5"/>
        <end position="227"/>
    </location>
</feature>
<dbReference type="EMBL" id="CP035495">
    <property type="protein sequence ID" value="QAY63006.1"/>
    <property type="molecule type" value="Genomic_DNA"/>
</dbReference>
<evidence type="ECO:0000256" key="1">
    <source>
        <dbReference type="ARBA" id="ARBA00005417"/>
    </source>
</evidence>
<sequence length="228" mass="23510">MRLVAQAVTVTFPGRATPVLNRADFHARQGETVAILGPSGSGKSTLLSVLGGLATPSTGAVFVTDDAGAPTTMPLAKASAWILQTTNVLPERTALDNVAIAAELAGLDRAAALDRAAHALAVVGLGTRMRARTRVLSGGEVQRVVTARALVAGRPFILADEPTGQLDRTSTDTVLDALFDGVRTTTPTNPATAPAGLTARGLVVVTHDPVVAQRCDRVVHIDDGRVVT</sequence>
<accession>A0A4P6EL96</accession>
<evidence type="ECO:0000256" key="3">
    <source>
        <dbReference type="ARBA" id="ARBA00022840"/>
    </source>
</evidence>
<reference evidence="5 6" key="1">
    <citation type="submission" date="2019-01" db="EMBL/GenBank/DDBJ databases">
        <title>Genome sequencing of strain 2JSPR-7.</title>
        <authorList>
            <person name="Heo J."/>
            <person name="Kim S.-J."/>
            <person name="Kim J.-S."/>
            <person name="Hong S.-B."/>
            <person name="Kwon S.-W."/>
        </authorList>
    </citation>
    <scope>NUCLEOTIDE SEQUENCE [LARGE SCALE GENOMIC DNA]</scope>
    <source>
        <strain evidence="5 6">2JSPR-7</strain>
    </source>
</reference>
<dbReference type="KEGG" id="xyl:ET495_06850"/>
<dbReference type="AlphaFoldDB" id="A0A4P6EL96"/>
<dbReference type="Proteomes" id="UP000291758">
    <property type="component" value="Chromosome"/>
</dbReference>
<proteinExistence type="inferred from homology"/>
<keyword evidence="3 5" id="KW-0067">ATP-binding</keyword>
<dbReference type="InterPro" id="IPR027417">
    <property type="entry name" value="P-loop_NTPase"/>
</dbReference>
<dbReference type="PROSITE" id="PS50893">
    <property type="entry name" value="ABC_TRANSPORTER_2"/>
    <property type="match status" value="1"/>
</dbReference>
<dbReference type="InterPro" id="IPR003593">
    <property type="entry name" value="AAA+_ATPase"/>
</dbReference>
<dbReference type="OrthoDB" id="9778572at2"/>
<name>A0A4P6EL96_9MICO</name>
<dbReference type="RefSeq" id="WP_129203696.1">
    <property type="nucleotide sequence ID" value="NZ_CP035495.1"/>
</dbReference>
<dbReference type="InterPro" id="IPR015854">
    <property type="entry name" value="ABC_transpr_LolD-like"/>
</dbReference>
<dbReference type="PANTHER" id="PTHR24220">
    <property type="entry name" value="IMPORT ATP-BINDING PROTEIN"/>
    <property type="match status" value="1"/>
</dbReference>
<dbReference type="GO" id="GO:0022857">
    <property type="term" value="F:transmembrane transporter activity"/>
    <property type="evidence" value="ECO:0007669"/>
    <property type="project" value="TreeGrafter"/>
</dbReference>
<organism evidence="5 6">
    <name type="scientific">Xylanimonas allomyrinae</name>
    <dbReference type="NCBI Taxonomy" id="2509459"/>
    <lineage>
        <taxon>Bacteria</taxon>
        <taxon>Bacillati</taxon>
        <taxon>Actinomycetota</taxon>
        <taxon>Actinomycetes</taxon>
        <taxon>Micrococcales</taxon>
        <taxon>Promicromonosporaceae</taxon>
        <taxon>Xylanimonas</taxon>
    </lineage>
</organism>
<comment type="similarity">
    <text evidence="1">Belongs to the ABC transporter superfamily.</text>
</comment>
<evidence type="ECO:0000313" key="5">
    <source>
        <dbReference type="EMBL" id="QAY63006.1"/>
    </source>
</evidence>
<protein>
    <submittedName>
        <fullName evidence="5">ATP-binding cassette domain-containing protein</fullName>
    </submittedName>
</protein>
<evidence type="ECO:0000259" key="4">
    <source>
        <dbReference type="PROSITE" id="PS50893"/>
    </source>
</evidence>